<geneLocation type="plasmid" evidence="1">
    <name>2</name>
</geneLocation>
<keyword evidence="2" id="KW-1185">Reference proteome</keyword>
<sequence>MMGSRKTEIPPEDQWLVSFAHESGVRSATIAAIRDRWETRIYPMKAGKNSSVRSGCSSVI</sequence>
<dbReference type="Proteomes" id="UP000010878">
    <property type="component" value="Plasmid 2"/>
</dbReference>
<dbReference type="EMBL" id="CP003931">
    <property type="protein sequence ID" value="AGB39853.1"/>
    <property type="molecule type" value="Genomic_DNA"/>
</dbReference>
<protein>
    <submittedName>
        <fullName evidence="1">Uncharacterized protein</fullName>
    </submittedName>
</protein>
<dbReference type="HOGENOM" id="CLU_2930288_0_0_2"/>
<organism evidence="1 2">
    <name type="scientific">Natronococcus occultus SP4</name>
    <dbReference type="NCBI Taxonomy" id="694430"/>
    <lineage>
        <taxon>Archaea</taxon>
        <taxon>Methanobacteriati</taxon>
        <taxon>Methanobacteriota</taxon>
        <taxon>Stenosarchaea group</taxon>
        <taxon>Halobacteria</taxon>
        <taxon>Halobacteriales</taxon>
        <taxon>Natrialbaceae</taxon>
        <taxon>Natronococcus</taxon>
    </lineage>
</organism>
<reference evidence="1 2" key="1">
    <citation type="submission" date="2012-11" db="EMBL/GenBank/DDBJ databases">
        <title>FINISHED of Natronococcus occultus SP4, DSM 3396.</title>
        <authorList>
            <consortium name="DOE Joint Genome Institute"/>
            <person name="Eisen J."/>
            <person name="Huntemann M."/>
            <person name="Wei C.-L."/>
            <person name="Han J."/>
            <person name="Detter J.C."/>
            <person name="Han C."/>
            <person name="Tapia R."/>
            <person name="Chen A."/>
            <person name="Kyrpides N."/>
            <person name="Mavromatis K."/>
            <person name="Markowitz V."/>
            <person name="Szeto E."/>
            <person name="Ivanova N."/>
            <person name="Mikhailova N."/>
            <person name="Ovchinnikova G."/>
            <person name="Pagani I."/>
            <person name="Pati A."/>
            <person name="Goodwin L."/>
            <person name="Nordberg H.P."/>
            <person name="Cantor M.N."/>
            <person name="Hua S.X."/>
            <person name="Woyke T."/>
            <person name="Eisen J."/>
            <person name="Klenk H.-P."/>
            <person name="Klenk H.-P."/>
        </authorList>
    </citation>
    <scope>NUCLEOTIDE SEQUENCE [LARGE SCALE GENOMIC DNA]</scope>
    <source>
        <strain evidence="1 2">SP4</strain>
        <plasmid evidence="2">Plasmid 2</plasmid>
    </source>
</reference>
<dbReference type="KEGG" id="nou:Natoc_4146"/>
<evidence type="ECO:0000313" key="1">
    <source>
        <dbReference type="EMBL" id="AGB39853.1"/>
    </source>
</evidence>
<evidence type="ECO:0000313" key="2">
    <source>
        <dbReference type="Proteomes" id="UP000010878"/>
    </source>
</evidence>
<keyword evidence="1" id="KW-0614">Plasmid</keyword>
<name>L0K6W3_9EURY</name>
<gene>
    <name evidence="1" type="ORF">Natoc_4146</name>
</gene>
<dbReference type="AlphaFoldDB" id="L0K6W3"/>
<accession>L0K6W3</accession>
<proteinExistence type="predicted"/>